<keyword evidence="3 4" id="KW-0274">FAD</keyword>
<protein>
    <recommendedName>
        <fullName evidence="6">Glucose-methanol-choline oxidoreductase N-terminal domain-containing protein</fullName>
    </recommendedName>
</protein>
<dbReference type="PANTHER" id="PTHR45968:SF23">
    <property type="entry name" value="GLUCOSE-METHANOL-CHOLINE OXIDOREDUCTASE N-TERMINAL DOMAIN-CONTAINING PROTEIN"/>
    <property type="match status" value="1"/>
</dbReference>
<proteinExistence type="inferred from homology"/>
<dbReference type="InterPro" id="IPR000172">
    <property type="entry name" value="GMC_OxRdtase_N"/>
</dbReference>
<dbReference type="InterPro" id="IPR036188">
    <property type="entry name" value="FAD/NAD-bd_sf"/>
</dbReference>
<dbReference type="PANTHER" id="PTHR45968">
    <property type="entry name" value="OSJNBA0019K04.7 PROTEIN"/>
    <property type="match status" value="1"/>
</dbReference>
<feature type="domain" description="Glucose-methanol-choline oxidoreductase N-terminal" evidence="6">
    <location>
        <begin position="124"/>
        <end position="147"/>
    </location>
</feature>
<organism evidence="7 8">
    <name type="scientific">Citrullus colocynthis</name>
    <name type="common">colocynth</name>
    <dbReference type="NCBI Taxonomy" id="252529"/>
    <lineage>
        <taxon>Eukaryota</taxon>
        <taxon>Viridiplantae</taxon>
        <taxon>Streptophyta</taxon>
        <taxon>Embryophyta</taxon>
        <taxon>Tracheophyta</taxon>
        <taxon>Spermatophyta</taxon>
        <taxon>Magnoliopsida</taxon>
        <taxon>eudicotyledons</taxon>
        <taxon>Gunneridae</taxon>
        <taxon>Pentapetalae</taxon>
        <taxon>rosids</taxon>
        <taxon>fabids</taxon>
        <taxon>Cucurbitales</taxon>
        <taxon>Cucurbitaceae</taxon>
        <taxon>Benincaseae</taxon>
        <taxon>Citrullus</taxon>
    </lineage>
</organism>
<keyword evidence="5" id="KW-0732">Signal</keyword>
<dbReference type="PROSITE" id="PS00623">
    <property type="entry name" value="GMC_OXRED_1"/>
    <property type="match status" value="1"/>
</dbReference>
<accession>A0ABP0Z4A6</accession>
<evidence type="ECO:0000256" key="3">
    <source>
        <dbReference type="ARBA" id="ARBA00022827"/>
    </source>
</evidence>
<dbReference type="Pfam" id="PF00732">
    <property type="entry name" value="GMC_oxred_N"/>
    <property type="match status" value="1"/>
</dbReference>
<comment type="cofactor">
    <cofactor evidence="1">
        <name>FAD</name>
        <dbReference type="ChEBI" id="CHEBI:57692"/>
    </cofactor>
</comment>
<evidence type="ECO:0000259" key="6">
    <source>
        <dbReference type="PROSITE" id="PS00623"/>
    </source>
</evidence>
<feature type="signal peptide" evidence="5">
    <location>
        <begin position="1"/>
        <end position="27"/>
    </location>
</feature>
<evidence type="ECO:0000256" key="4">
    <source>
        <dbReference type="RuleBase" id="RU003968"/>
    </source>
</evidence>
<evidence type="ECO:0000256" key="2">
    <source>
        <dbReference type="ARBA" id="ARBA00022630"/>
    </source>
</evidence>
<feature type="chain" id="PRO_5046179341" description="Glucose-methanol-choline oxidoreductase N-terminal domain-containing protein" evidence="5">
    <location>
        <begin position="28"/>
        <end position="262"/>
    </location>
</feature>
<evidence type="ECO:0000256" key="5">
    <source>
        <dbReference type="SAM" id="SignalP"/>
    </source>
</evidence>
<keyword evidence="2 4" id="KW-0285">Flavoprotein</keyword>
<dbReference type="SUPFAM" id="SSF51905">
    <property type="entry name" value="FAD/NAD(P)-binding domain"/>
    <property type="match status" value="1"/>
</dbReference>
<keyword evidence="8" id="KW-1185">Reference proteome</keyword>
<evidence type="ECO:0000256" key="1">
    <source>
        <dbReference type="ARBA" id="ARBA00001974"/>
    </source>
</evidence>
<name>A0ABP0Z4A6_9ROSI</name>
<evidence type="ECO:0000313" key="8">
    <source>
        <dbReference type="Proteomes" id="UP001642487"/>
    </source>
</evidence>
<sequence length="262" mass="28884">MEHSKATILILSLMISIFQLGVLSSHAIPNQDVRYMKFVHNASDITAKEEYEYIIIGGGTAGCPLVATHLSKFSVLLLERGSDPNKYPSVLDEQGLSNVFAAEDDGKNPFQRFISKDGVENIRGRILGGGSMVNAGFYSRGHREVFETAGVNWDMELVEKAYQWVEQTVVTRPTLNNAWQAAFRSALLEAGVVPDNGFNLRHLVGTKIGGSIFDNKGKRRGAVELLNKAKPKNLKVAIQATVQKILFSGYSSYILGLNYTWS</sequence>
<dbReference type="InterPro" id="IPR051871">
    <property type="entry name" value="GMC_Oxidoreductase-Related"/>
</dbReference>
<comment type="similarity">
    <text evidence="4">Belongs to the GMC oxidoreductase family.</text>
</comment>
<evidence type="ECO:0000313" key="7">
    <source>
        <dbReference type="EMBL" id="CAK9325775.1"/>
    </source>
</evidence>
<dbReference type="EMBL" id="OZ021741">
    <property type="protein sequence ID" value="CAK9325775.1"/>
    <property type="molecule type" value="Genomic_DNA"/>
</dbReference>
<reference evidence="7 8" key="1">
    <citation type="submission" date="2024-03" db="EMBL/GenBank/DDBJ databases">
        <authorList>
            <person name="Gkanogiannis A."/>
            <person name="Becerra Lopez-Lavalle L."/>
        </authorList>
    </citation>
    <scope>NUCLEOTIDE SEQUENCE [LARGE SCALE GENOMIC DNA]</scope>
</reference>
<dbReference type="Proteomes" id="UP001642487">
    <property type="component" value="Chromosome 7"/>
</dbReference>
<dbReference type="Gene3D" id="3.50.50.60">
    <property type="entry name" value="FAD/NAD(P)-binding domain"/>
    <property type="match status" value="1"/>
</dbReference>
<gene>
    <name evidence="7" type="ORF">CITCOLO1_LOCUS18045</name>
</gene>